<feature type="transmembrane region" description="Helical" evidence="1">
    <location>
        <begin position="197"/>
        <end position="213"/>
    </location>
</feature>
<dbReference type="EMBL" id="BAAATR010000002">
    <property type="protein sequence ID" value="GAA2229417.1"/>
    <property type="molecule type" value="Genomic_DNA"/>
</dbReference>
<comment type="caution">
    <text evidence="2">The sequence shown here is derived from an EMBL/GenBank/DDBJ whole genome shotgun (WGS) entry which is preliminary data.</text>
</comment>
<evidence type="ECO:0000313" key="3">
    <source>
        <dbReference type="Proteomes" id="UP001500305"/>
    </source>
</evidence>
<accession>A0ABN3DFA1</accession>
<gene>
    <name evidence="2" type="ORF">GCM10010430_06680</name>
</gene>
<name>A0ABN3DFA1_9ACTN</name>
<keyword evidence="1" id="KW-0472">Membrane</keyword>
<evidence type="ECO:0000313" key="2">
    <source>
        <dbReference type="EMBL" id="GAA2229417.1"/>
    </source>
</evidence>
<feature type="transmembrane region" description="Helical" evidence="1">
    <location>
        <begin position="140"/>
        <end position="161"/>
    </location>
</feature>
<protein>
    <recommendedName>
        <fullName evidence="4">DUF4386 family protein</fullName>
    </recommendedName>
</protein>
<reference evidence="2 3" key="1">
    <citation type="journal article" date="2019" name="Int. J. Syst. Evol. Microbiol.">
        <title>The Global Catalogue of Microorganisms (GCM) 10K type strain sequencing project: providing services to taxonomists for standard genome sequencing and annotation.</title>
        <authorList>
            <consortium name="The Broad Institute Genomics Platform"/>
            <consortium name="The Broad Institute Genome Sequencing Center for Infectious Disease"/>
            <person name="Wu L."/>
            <person name="Ma J."/>
        </authorList>
    </citation>
    <scope>NUCLEOTIDE SEQUENCE [LARGE SCALE GENOMIC DNA]</scope>
    <source>
        <strain evidence="2 3">JCM 7356</strain>
    </source>
</reference>
<sequence>MRTAEGTPEKALRTPRAAGVAGILCALVLAAAIVLIRIALPAGPAGSAGRLTGSAHRDTLQVVLNLVPFAGVFFLWFMGVVRDRVGKAEDRFFATLFLGSGLLFVAMLFVLASAADSVLAVTDPSRAAGPPPSWQYGRHLTIAMLSSYSTRMAAVFTVSTTTIGRQLGIFPRWLAWLGYLAAFYLMFLASVVPWSELVFPVWILAVSCLLLLADRRSPGARDTP</sequence>
<proteinExistence type="predicted"/>
<feature type="transmembrane region" description="Helical" evidence="1">
    <location>
        <begin position="173"/>
        <end position="191"/>
    </location>
</feature>
<feature type="transmembrane region" description="Helical" evidence="1">
    <location>
        <begin position="60"/>
        <end position="81"/>
    </location>
</feature>
<feature type="transmembrane region" description="Helical" evidence="1">
    <location>
        <begin position="20"/>
        <end position="40"/>
    </location>
</feature>
<keyword evidence="1" id="KW-1133">Transmembrane helix</keyword>
<evidence type="ECO:0008006" key="4">
    <source>
        <dbReference type="Google" id="ProtNLM"/>
    </source>
</evidence>
<dbReference type="RefSeq" id="WP_344634656.1">
    <property type="nucleotide sequence ID" value="NZ_BAAATR010000002.1"/>
</dbReference>
<evidence type="ECO:0000256" key="1">
    <source>
        <dbReference type="SAM" id="Phobius"/>
    </source>
</evidence>
<organism evidence="2 3">
    <name type="scientific">Kitasatospora cystarginea</name>
    <dbReference type="NCBI Taxonomy" id="58350"/>
    <lineage>
        <taxon>Bacteria</taxon>
        <taxon>Bacillati</taxon>
        <taxon>Actinomycetota</taxon>
        <taxon>Actinomycetes</taxon>
        <taxon>Kitasatosporales</taxon>
        <taxon>Streptomycetaceae</taxon>
        <taxon>Kitasatospora</taxon>
    </lineage>
</organism>
<feature type="transmembrane region" description="Helical" evidence="1">
    <location>
        <begin position="93"/>
        <end position="115"/>
    </location>
</feature>
<keyword evidence="1" id="KW-0812">Transmembrane</keyword>
<keyword evidence="3" id="KW-1185">Reference proteome</keyword>
<dbReference type="Proteomes" id="UP001500305">
    <property type="component" value="Unassembled WGS sequence"/>
</dbReference>